<dbReference type="EMBL" id="CADCUS010000458">
    <property type="protein sequence ID" value="CAA9428987.1"/>
    <property type="molecule type" value="Genomic_DNA"/>
</dbReference>
<feature type="non-terminal residue" evidence="2">
    <location>
        <position position="1"/>
    </location>
</feature>
<name>A0A6J4Q2H4_9PSEU</name>
<sequence>RAVRRVRAESVAARRRRGLAMVAAAVVMAVALLGGGVLLGRALPDPAAEGTRTLAAQQGAVALTAAVEPANGWVRVEATVRGIPAGKRCTIIVIGSDGSENVAGSWLTGAAGVEQGATIDGSAIVDPAQVVAVAIRDEGGADLVTART</sequence>
<proteinExistence type="predicted"/>
<reference evidence="2" key="1">
    <citation type="submission" date="2020-02" db="EMBL/GenBank/DDBJ databases">
        <authorList>
            <person name="Meier V. D."/>
        </authorList>
    </citation>
    <scope>NUCLEOTIDE SEQUENCE</scope>
    <source>
        <strain evidence="2">AVDCRST_MAG66</strain>
    </source>
</reference>
<evidence type="ECO:0000256" key="1">
    <source>
        <dbReference type="SAM" id="Phobius"/>
    </source>
</evidence>
<evidence type="ECO:0000313" key="2">
    <source>
        <dbReference type="EMBL" id="CAA9428987.1"/>
    </source>
</evidence>
<feature type="transmembrane region" description="Helical" evidence="1">
    <location>
        <begin position="21"/>
        <end position="43"/>
    </location>
</feature>
<accession>A0A6J4Q2H4</accession>
<keyword evidence="1" id="KW-1133">Transmembrane helix</keyword>
<gene>
    <name evidence="2" type="ORF">AVDCRST_MAG66-3161</name>
</gene>
<evidence type="ECO:0008006" key="3">
    <source>
        <dbReference type="Google" id="ProtNLM"/>
    </source>
</evidence>
<organism evidence="2">
    <name type="scientific">uncultured Pseudonocardia sp</name>
    <dbReference type="NCBI Taxonomy" id="211455"/>
    <lineage>
        <taxon>Bacteria</taxon>
        <taxon>Bacillati</taxon>
        <taxon>Actinomycetota</taxon>
        <taxon>Actinomycetes</taxon>
        <taxon>Pseudonocardiales</taxon>
        <taxon>Pseudonocardiaceae</taxon>
        <taxon>Pseudonocardia</taxon>
        <taxon>environmental samples</taxon>
    </lineage>
</organism>
<keyword evidence="1" id="KW-0472">Membrane</keyword>
<protein>
    <recommendedName>
        <fullName evidence="3">Anti-sigma factor</fullName>
    </recommendedName>
</protein>
<dbReference type="AlphaFoldDB" id="A0A6J4Q2H4"/>
<keyword evidence="1" id="KW-0812">Transmembrane</keyword>